<dbReference type="EMBL" id="MCGO01000042">
    <property type="protein sequence ID" value="ORY38798.1"/>
    <property type="molecule type" value="Genomic_DNA"/>
</dbReference>
<feature type="transmembrane region" description="Helical" evidence="6">
    <location>
        <begin position="620"/>
        <end position="645"/>
    </location>
</feature>
<keyword evidence="3 6" id="KW-1133">Transmembrane helix</keyword>
<keyword evidence="2 6" id="KW-0812">Transmembrane</keyword>
<dbReference type="GO" id="GO:0016020">
    <property type="term" value="C:membrane"/>
    <property type="evidence" value="ECO:0007669"/>
    <property type="project" value="UniProtKB-SubCell"/>
</dbReference>
<gene>
    <name evidence="7" type="ORF">BCR33DRAFT_720477</name>
</gene>
<evidence type="ECO:0000256" key="5">
    <source>
        <dbReference type="SAM" id="MobiDB-lite"/>
    </source>
</evidence>
<feature type="compositionally biased region" description="Polar residues" evidence="5">
    <location>
        <begin position="412"/>
        <end position="423"/>
    </location>
</feature>
<proteinExistence type="predicted"/>
<dbReference type="PANTHER" id="PTHR21576">
    <property type="entry name" value="UNCHARACTERIZED NODULIN-LIKE PROTEIN"/>
    <property type="match status" value="1"/>
</dbReference>
<organism evidence="7 8">
    <name type="scientific">Rhizoclosmatium globosum</name>
    <dbReference type="NCBI Taxonomy" id="329046"/>
    <lineage>
        <taxon>Eukaryota</taxon>
        <taxon>Fungi</taxon>
        <taxon>Fungi incertae sedis</taxon>
        <taxon>Chytridiomycota</taxon>
        <taxon>Chytridiomycota incertae sedis</taxon>
        <taxon>Chytridiomycetes</taxon>
        <taxon>Chytridiales</taxon>
        <taxon>Chytriomycetaceae</taxon>
        <taxon>Rhizoclosmatium</taxon>
    </lineage>
</organism>
<reference evidence="7 8" key="1">
    <citation type="submission" date="2016-07" db="EMBL/GenBank/DDBJ databases">
        <title>Pervasive Adenine N6-methylation of Active Genes in Fungi.</title>
        <authorList>
            <consortium name="DOE Joint Genome Institute"/>
            <person name="Mondo S.J."/>
            <person name="Dannebaum R.O."/>
            <person name="Kuo R.C."/>
            <person name="Labutti K."/>
            <person name="Haridas S."/>
            <person name="Kuo A."/>
            <person name="Salamov A."/>
            <person name="Ahrendt S.R."/>
            <person name="Lipzen A."/>
            <person name="Sullivan W."/>
            <person name="Andreopoulos W.B."/>
            <person name="Clum A."/>
            <person name="Lindquist E."/>
            <person name="Daum C."/>
            <person name="Ramamoorthy G.K."/>
            <person name="Gryganskyi A."/>
            <person name="Culley D."/>
            <person name="Magnuson J.K."/>
            <person name="James T.Y."/>
            <person name="O'Malley M.A."/>
            <person name="Stajich J.E."/>
            <person name="Spatafora J.W."/>
            <person name="Visel A."/>
            <person name="Grigoriev I.V."/>
        </authorList>
    </citation>
    <scope>NUCLEOTIDE SEQUENCE [LARGE SCALE GENOMIC DNA]</scope>
    <source>
        <strain evidence="7 8">JEL800</strain>
    </source>
</reference>
<feature type="transmembrane region" description="Helical" evidence="6">
    <location>
        <begin position="113"/>
        <end position="135"/>
    </location>
</feature>
<dbReference type="SUPFAM" id="SSF103473">
    <property type="entry name" value="MFS general substrate transporter"/>
    <property type="match status" value="1"/>
</dbReference>
<dbReference type="Pfam" id="PF07690">
    <property type="entry name" value="MFS_1"/>
    <property type="match status" value="2"/>
</dbReference>
<feature type="transmembrane region" description="Helical" evidence="6">
    <location>
        <begin position="533"/>
        <end position="554"/>
    </location>
</feature>
<evidence type="ECO:0000313" key="7">
    <source>
        <dbReference type="EMBL" id="ORY38798.1"/>
    </source>
</evidence>
<feature type="transmembrane region" description="Helical" evidence="6">
    <location>
        <begin position="147"/>
        <end position="169"/>
    </location>
</feature>
<dbReference type="Gene3D" id="1.20.1250.20">
    <property type="entry name" value="MFS general substrate transporter like domains"/>
    <property type="match status" value="2"/>
</dbReference>
<keyword evidence="8" id="KW-1185">Reference proteome</keyword>
<feature type="transmembrane region" description="Helical" evidence="6">
    <location>
        <begin position="672"/>
        <end position="692"/>
    </location>
</feature>
<evidence type="ECO:0000256" key="4">
    <source>
        <dbReference type="ARBA" id="ARBA00023136"/>
    </source>
</evidence>
<evidence type="ECO:0000256" key="6">
    <source>
        <dbReference type="SAM" id="Phobius"/>
    </source>
</evidence>
<feature type="transmembrane region" description="Helical" evidence="6">
    <location>
        <begin position="566"/>
        <end position="585"/>
    </location>
</feature>
<keyword evidence="4 6" id="KW-0472">Membrane</keyword>
<dbReference type="AlphaFoldDB" id="A0A1Y2BVI8"/>
<comment type="caution">
    <text evidence="7">The sequence shown here is derived from an EMBL/GenBank/DDBJ whole genome shotgun (WGS) entry which is preliminary data.</text>
</comment>
<feature type="transmembrane region" description="Helical" evidence="6">
    <location>
        <begin position="591"/>
        <end position="613"/>
    </location>
</feature>
<dbReference type="OrthoDB" id="410267at2759"/>
<dbReference type="PANTHER" id="PTHR21576:SF158">
    <property type="entry name" value="RIBOSOMAL RNA-PROCESSING PROTEIN 12-LIKE CONSERVED DOMAIN-CONTAINING PROTEIN"/>
    <property type="match status" value="1"/>
</dbReference>
<evidence type="ECO:0000256" key="3">
    <source>
        <dbReference type="ARBA" id="ARBA00022989"/>
    </source>
</evidence>
<evidence type="ECO:0000313" key="8">
    <source>
        <dbReference type="Proteomes" id="UP000193642"/>
    </source>
</evidence>
<feature type="region of interest" description="Disordered" evidence="5">
    <location>
        <begin position="251"/>
        <end position="307"/>
    </location>
</feature>
<name>A0A1Y2BVI8_9FUNG</name>
<feature type="region of interest" description="Disordered" evidence="5">
    <location>
        <begin position="345"/>
        <end position="375"/>
    </location>
</feature>
<feature type="transmembrane region" description="Helical" evidence="6">
    <location>
        <begin position="53"/>
        <end position="73"/>
    </location>
</feature>
<accession>A0A1Y2BVI8</accession>
<evidence type="ECO:0000256" key="1">
    <source>
        <dbReference type="ARBA" id="ARBA00004141"/>
    </source>
</evidence>
<dbReference type="InterPro" id="IPR011701">
    <property type="entry name" value="MFS"/>
</dbReference>
<feature type="region of interest" description="Disordered" evidence="5">
    <location>
        <begin position="402"/>
        <end position="423"/>
    </location>
</feature>
<feature type="transmembrane region" description="Helical" evidence="6">
    <location>
        <begin position="14"/>
        <end position="33"/>
    </location>
</feature>
<dbReference type="GO" id="GO:0022857">
    <property type="term" value="F:transmembrane transporter activity"/>
    <property type="evidence" value="ECO:0007669"/>
    <property type="project" value="InterPro"/>
</dbReference>
<feature type="compositionally biased region" description="Polar residues" evidence="5">
    <location>
        <begin position="262"/>
        <end position="296"/>
    </location>
</feature>
<feature type="transmembrane region" description="Helical" evidence="6">
    <location>
        <begin position="80"/>
        <end position="101"/>
    </location>
</feature>
<dbReference type="InterPro" id="IPR036259">
    <property type="entry name" value="MFS_trans_sf"/>
</dbReference>
<evidence type="ECO:0000256" key="2">
    <source>
        <dbReference type="ARBA" id="ARBA00022692"/>
    </source>
</evidence>
<protein>
    <submittedName>
        <fullName evidence="7">MFS general substrate transporter</fullName>
    </submittedName>
</protein>
<dbReference type="Proteomes" id="UP000193642">
    <property type="component" value="Unassembled WGS sequence"/>
</dbReference>
<feature type="transmembrane region" description="Helical" evidence="6">
    <location>
        <begin position="175"/>
        <end position="195"/>
    </location>
</feature>
<comment type="subcellular location">
    <subcellularLocation>
        <location evidence="1">Membrane</location>
        <topology evidence="1">Multi-pass membrane protein</topology>
    </subcellularLocation>
</comment>
<sequence>MRGGLNVPDYIKRYVILVISVFCMIGAGSVFAFSVVASQLQTQFNYSSGDLNVVSGVGFAALYLPFLFIGPFYDIAGPRWTLLLAIVTYSGGYLLLWAAYIGKIAGSVLAVSVYYFIVGIGSTAAYMAVIGVNVGNFTPKAAGKVTGFLHLFYAIAGSIYSSIFSTYYFTDVPGYIVFLAYSVGLTALLSVVTLFQVPLNEEKKIGVTAEQTLITVIPVAPKNYDRIATIGSPLEEQANTFSATSISPISKKPNYRDMSPLIHSNHNSVRSLRNATLSPESKQRPSGSTTNKQAQNGRLMAKNDKKPSNLSQVFSVDSLVDDNIIIESMTALDIKEEEDRKKVKFQETQTVHKKRGSLDPNKARFSRPTTSESKYRAGGSTQILFGSLQWLYDDPKSKKGTIDGKIHPVSRKQPTNANASKSSVSFLANSKRTDSLRPHLPGCHNAETVSTMTSLKKAVAGTADGEDSNDTLMNPEMTSAWDILKSPVFWLYACTCIFQQGTVYMTNVGTILLSTYGQTYTTSQVDTMTLTHVTFMSMFQAGAMFGFGVLSDFLESLKVVWLDRTALMFISQIVLLFPVVALSTSDSSASTLLFCSICTGLGFGASSCLLPILTQDFFGLQFFGTAVGFAMTGVPIGILVCNSVFGAMNDQQMRAQGSASACYGTVCYQKSFQIFAGIQVVAVATSLGLLILRLRQRYAHLEEHKKSTSMLAGLNGTA</sequence>